<feature type="domain" description="Nudix hydrolase" evidence="1">
    <location>
        <begin position="1"/>
        <end position="118"/>
    </location>
</feature>
<dbReference type="Gene3D" id="3.90.79.10">
    <property type="entry name" value="Nucleoside Triphosphate Pyrophosphohydrolase"/>
    <property type="match status" value="1"/>
</dbReference>
<sequence>MFDVSAAGHIAMGDDALETAVREMEEELGILTDEVYLTKLFTAISEASGETEKHGKYLCREFQEVYLVDIEQVEKSALSPVEIKVADGEVEEAKWIPQEDLISALITSDSTYVPRSNSYVQGLAKALGMPIKA</sequence>
<dbReference type="SUPFAM" id="SSF55811">
    <property type="entry name" value="Nudix"/>
    <property type="match status" value="1"/>
</dbReference>
<gene>
    <name evidence="2" type="ORF">LSP00402_LOCUS2741</name>
</gene>
<dbReference type="EMBL" id="HBHP01004365">
    <property type="protein sequence ID" value="CAD9749488.1"/>
    <property type="molecule type" value="Transcribed_RNA"/>
</dbReference>
<accession>A0A7S2TIC9</accession>
<evidence type="ECO:0000259" key="1">
    <source>
        <dbReference type="PROSITE" id="PS51462"/>
    </source>
</evidence>
<dbReference type="InterPro" id="IPR015797">
    <property type="entry name" value="NUDIX_hydrolase-like_dom_sf"/>
</dbReference>
<reference evidence="2" key="1">
    <citation type="submission" date="2021-01" db="EMBL/GenBank/DDBJ databases">
        <authorList>
            <person name="Corre E."/>
            <person name="Pelletier E."/>
            <person name="Niang G."/>
            <person name="Scheremetjew M."/>
            <person name="Finn R."/>
            <person name="Kale V."/>
            <person name="Holt S."/>
            <person name="Cochrane G."/>
            <person name="Meng A."/>
            <person name="Brown T."/>
            <person name="Cohen L."/>
        </authorList>
    </citation>
    <scope>NUCLEOTIDE SEQUENCE</scope>
    <source>
        <strain evidence="2">CCMP622</strain>
    </source>
</reference>
<dbReference type="Pfam" id="PF00293">
    <property type="entry name" value="NUDIX"/>
    <property type="match status" value="1"/>
</dbReference>
<dbReference type="InterPro" id="IPR000086">
    <property type="entry name" value="NUDIX_hydrolase_dom"/>
</dbReference>
<dbReference type="AlphaFoldDB" id="A0A7S2TIC9"/>
<evidence type="ECO:0000313" key="2">
    <source>
        <dbReference type="EMBL" id="CAD9749488.1"/>
    </source>
</evidence>
<dbReference type="PROSITE" id="PS51462">
    <property type="entry name" value="NUDIX"/>
    <property type="match status" value="1"/>
</dbReference>
<organism evidence="2">
    <name type="scientific">Lotharella oceanica</name>
    <dbReference type="NCBI Taxonomy" id="641309"/>
    <lineage>
        <taxon>Eukaryota</taxon>
        <taxon>Sar</taxon>
        <taxon>Rhizaria</taxon>
        <taxon>Cercozoa</taxon>
        <taxon>Chlorarachniophyceae</taxon>
        <taxon>Lotharella</taxon>
    </lineage>
</organism>
<proteinExistence type="predicted"/>
<protein>
    <recommendedName>
        <fullName evidence="1">Nudix hydrolase domain-containing protein</fullName>
    </recommendedName>
</protein>
<name>A0A7S2TIC9_9EUKA</name>